<reference evidence="3" key="1">
    <citation type="submission" date="2019-02" db="EMBL/GenBank/DDBJ databases">
        <authorList>
            <person name="Gruber-Vodicka R. H."/>
            <person name="Seah K. B. B."/>
        </authorList>
    </citation>
    <scope>NUCLEOTIDE SEQUENCE</scope>
    <source>
        <strain evidence="2">BECK_BZ163</strain>
        <strain evidence="4">BECK_BZ164</strain>
        <strain evidence="3">BECK_BZ165</strain>
    </source>
</reference>
<name>A0A450SCJ5_9GAMM</name>
<proteinExistence type="predicted"/>
<sequence length="178" mass="19310">MSEQNPTNETKVNGAGKQHDGIDPCCHQVAPDVFREHVVAQGDRFGDVGKELLKIELIVPSVYYITTVSKGMEVGVDSSGVPFFLAAGFWVVAILFTVLGIFPMFHQLGVNPAHITDDRLHKLFRERAERTHRWLVSATFAFVIGVVCAGVAVGFSDAKNQGGTGPDKQGAVQTTQNE</sequence>
<keyword evidence="1" id="KW-0472">Membrane</keyword>
<accession>A0A450SCJ5</accession>
<evidence type="ECO:0000313" key="4">
    <source>
        <dbReference type="EMBL" id="VFK06590.1"/>
    </source>
</evidence>
<dbReference type="EMBL" id="CAADFL010000020">
    <property type="protein sequence ID" value="VFK06590.1"/>
    <property type="molecule type" value="Genomic_DNA"/>
</dbReference>
<keyword evidence="1" id="KW-0812">Transmembrane</keyword>
<feature type="transmembrane region" description="Helical" evidence="1">
    <location>
        <begin position="134"/>
        <end position="155"/>
    </location>
</feature>
<evidence type="ECO:0000313" key="2">
    <source>
        <dbReference type="EMBL" id="VFJ44487.1"/>
    </source>
</evidence>
<evidence type="ECO:0000256" key="1">
    <source>
        <dbReference type="SAM" id="Phobius"/>
    </source>
</evidence>
<evidence type="ECO:0000313" key="3">
    <source>
        <dbReference type="EMBL" id="VFJ50144.1"/>
    </source>
</evidence>
<dbReference type="EMBL" id="CAADFA010000081">
    <property type="protein sequence ID" value="VFJ50144.1"/>
    <property type="molecule type" value="Genomic_DNA"/>
</dbReference>
<dbReference type="AlphaFoldDB" id="A0A450SCJ5"/>
<organism evidence="3">
    <name type="scientific">Candidatus Kentrum sp. FM</name>
    <dbReference type="NCBI Taxonomy" id="2126340"/>
    <lineage>
        <taxon>Bacteria</taxon>
        <taxon>Pseudomonadati</taxon>
        <taxon>Pseudomonadota</taxon>
        <taxon>Gammaproteobacteria</taxon>
        <taxon>Candidatus Kentrum</taxon>
    </lineage>
</organism>
<feature type="transmembrane region" description="Helical" evidence="1">
    <location>
        <begin position="81"/>
        <end position="102"/>
    </location>
</feature>
<gene>
    <name evidence="2" type="ORF">BECKFM1743A_GA0114220_100178</name>
    <name evidence="4" type="ORF">BECKFM1743B_GA0114221_1002010</name>
    <name evidence="3" type="ORF">BECKFM1743C_GA0114222_100812</name>
</gene>
<protein>
    <submittedName>
        <fullName evidence="3">Uncharacterized protein</fullName>
    </submittedName>
</protein>
<keyword evidence="1" id="KW-1133">Transmembrane helix</keyword>
<dbReference type="EMBL" id="CAADEZ010000017">
    <property type="protein sequence ID" value="VFJ44487.1"/>
    <property type="molecule type" value="Genomic_DNA"/>
</dbReference>